<proteinExistence type="predicted"/>
<dbReference type="SMART" id="SM00697">
    <property type="entry name" value="DM8"/>
    <property type="match status" value="1"/>
</dbReference>
<accession>B4J3Y8</accession>
<dbReference type="EMBL" id="CH916367">
    <property type="protein sequence ID" value="EDW01571.1"/>
    <property type="molecule type" value="Genomic_DNA"/>
</dbReference>
<dbReference type="HOGENOM" id="CLU_744467_0_0_1"/>
<dbReference type="Pfam" id="PF06477">
    <property type="entry name" value="DUF1091"/>
    <property type="match status" value="1"/>
</dbReference>
<dbReference type="Proteomes" id="UP000001070">
    <property type="component" value="Unassembled WGS sequence"/>
</dbReference>
<dbReference type="InParanoid" id="B4J3Y8"/>
<dbReference type="InterPro" id="IPR031883">
    <property type="entry name" value="DUF4763"/>
</dbReference>
<dbReference type="AlphaFoldDB" id="B4J3Y8"/>
<dbReference type="Pfam" id="PF15960">
    <property type="entry name" value="DUF4763"/>
    <property type="match status" value="1"/>
</dbReference>
<keyword evidence="2" id="KW-1185">Reference proteome</keyword>
<gene>
    <name evidence="1" type="primary">Dgri\GH20383</name>
    <name evidence="1" type="ORF">Dgri_GH20383</name>
</gene>
<sequence>MALNCMSNDPTFMIFEHCTLKPISRGVKEISISIKLLQIPITNVTVRFELRRRGISNQLLYQFDVDGCHFMEAKRRNPIANAVYKSMRLSTVSNINHSCPYNHDIVIDHFRVDENLNIYLPVVTVHEMNKILSHWYKGDVCSAPGVLSTDEDEILSASGSIEDAEEEPDLDLAYDQLEAIMQRLKHLRGKLLLSPADPCELELGTLSEAEDTCCLTPNQLMLQQLRHRNCMLRCQLQRQAQHLHSSRKQLKLLESMRCQLNDRLQKMSAELNAFDQFKMSAQHQFGLCIERNEQIKASKIDEFDFRRHVRDVITQCHDKMSPLVPMRCHRQIRNNFSVELLLIRVFLHTLFSNMVEDWSYCKKRQKLVITIN</sequence>
<dbReference type="PhylomeDB" id="B4J3Y8"/>
<organism evidence="2">
    <name type="scientific">Drosophila grimshawi</name>
    <name type="common">Hawaiian fruit fly</name>
    <name type="synonym">Idiomyia grimshawi</name>
    <dbReference type="NCBI Taxonomy" id="7222"/>
    <lineage>
        <taxon>Eukaryota</taxon>
        <taxon>Metazoa</taxon>
        <taxon>Ecdysozoa</taxon>
        <taxon>Arthropoda</taxon>
        <taxon>Hexapoda</taxon>
        <taxon>Insecta</taxon>
        <taxon>Pterygota</taxon>
        <taxon>Neoptera</taxon>
        <taxon>Endopterygota</taxon>
        <taxon>Diptera</taxon>
        <taxon>Brachycera</taxon>
        <taxon>Muscomorpha</taxon>
        <taxon>Ephydroidea</taxon>
        <taxon>Drosophilidae</taxon>
        <taxon>Drosophila</taxon>
        <taxon>Hawaiian Drosophila</taxon>
    </lineage>
</organism>
<protein>
    <submittedName>
        <fullName evidence="1">GH20383</fullName>
    </submittedName>
</protein>
<evidence type="ECO:0000313" key="2">
    <source>
        <dbReference type="Proteomes" id="UP000001070"/>
    </source>
</evidence>
<dbReference type="OrthoDB" id="7864818at2759"/>
<dbReference type="InterPro" id="IPR010512">
    <property type="entry name" value="DUF1091"/>
</dbReference>
<dbReference type="PANTHER" id="PTHR20898">
    <property type="entry name" value="DAEDALUS ON 3-RELATED-RELATED"/>
    <property type="match status" value="1"/>
</dbReference>
<dbReference type="eggNOG" id="ENOG502TBBV">
    <property type="taxonomic scope" value="Eukaryota"/>
</dbReference>
<name>B4J3Y8_DROGR</name>
<evidence type="ECO:0000313" key="1">
    <source>
        <dbReference type="EMBL" id="EDW01571.1"/>
    </source>
</evidence>
<reference evidence="1 2" key="1">
    <citation type="journal article" date="2007" name="Nature">
        <title>Evolution of genes and genomes on the Drosophila phylogeny.</title>
        <authorList>
            <consortium name="Drosophila 12 Genomes Consortium"/>
            <person name="Clark A.G."/>
            <person name="Eisen M.B."/>
            <person name="Smith D.R."/>
            <person name="Bergman C.M."/>
            <person name="Oliver B."/>
            <person name="Markow T.A."/>
            <person name="Kaufman T.C."/>
            <person name="Kellis M."/>
            <person name="Gelbart W."/>
            <person name="Iyer V.N."/>
            <person name="Pollard D.A."/>
            <person name="Sackton T.B."/>
            <person name="Larracuente A.M."/>
            <person name="Singh N.D."/>
            <person name="Abad J.P."/>
            <person name="Abt D.N."/>
            <person name="Adryan B."/>
            <person name="Aguade M."/>
            <person name="Akashi H."/>
            <person name="Anderson W.W."/>
            <person name="Aquadro C.F."/>
            <person name="Ardell D.H."/>
            <person name="Arguello R."/>
            <person name="Artieri C.G."/>
            <person name="Barbash D.A."/>
            <person name="Barker D."/>
            <person name="Barsanti P."/>
            <person name="Batterham P."/>
            <person name="Batzoglou S."/>
            <person name="Begun D."/>
            <person name="Bhutkar A."/>
            <person name="Blanco E."/>
            <person name="Bosak S.A."/>
            <person name="Bradley R.K."/>
            <person name="Brand A.D."/>
            <person name="Brent M.R."/>
            <person name="Brooks A.N."/>
            <person name="Brown R.H."/>
            <person name="Butlin R.K."/>
            <person name="Caggese C."/>
            <person name="Calvi B.R."/>
            <person name="Bernardo de Carvalho A."/>
            <person name="Caspi A."/>
            <person name="Castrezana S."/>
            <person name="Celniker S.E."/>
            <person name="Chang J.L."/>
            <person name="Chapple C."/>
            <person name="Chatterji S."/>
            <person name="Chinwalla A."/>
            <person name="Civetta A."/>
            <person name="Clifton S.W."/>
            <person name="Comeron J.M."/>
            <person name="Costello J.C."/>
            <person name="Coyne J.A."/>
            <person name="Daub J."/>
            <person name="David R.G."/>
            <person name="Delcher A.L."/>
            <person name="Delehaunty K."/>
            <person name="Do C.B."/>
            <person name="Ebling H."/>
            <person name="Edwards K."/>
            <person name="Eickbush T."/>
            <person name="Evans J.D."/>
            <person name="Filipski A."/>
            <person name="Findeiss S."/>
            <person name="Freyhult E."/>
            <person name="Fulton L."/>
            <person name="Fulton R."/>
            <person name="Garcia A.C."/>
            <person name="Gardiner A."/>
            <person name="Garfield D.A."/>
            <person name="Garvin B.E."/>
            <person name="Gibson G."/>
            <person name="Gilbert D."/>
            <person name="Gnerre S."/>
            <person name="Godfrey J."/>
            <person name="Good R."/>
            <person name="Gotea V."/>
            <person name="Gravely B."/>
            <person name="Greenberg A.J."/>
            <person name="Griffiths-Jones S."/>
            <person name="Gross S."/>
            <person name="Guigo R."/>
            <person name="Gustafson E.A."/>
            <person name="Haerty W."/>
            <person name="Hahn M.W."/>
            <person name="Halligan D.L."/>
            <person name="Halpern A.L."/>
            <person name="Halter G.M."/>
            <person name="Han M.V."/>
            <person name="Heger A."/>
            <person name="Hillier L."/>
            <person name="Hinrichs A.S."/>
            <person name="Holmes I."/>
            <person name="Hoskins R.A."/>
            <person name="Hubisz M.J."/>
            <person name="Hultmark D."/>
            <person name="Huntley M.A."/>
            <person name="Jaffe D.B."/>
            <person name="Jagadeeshan S."/>
            <person name="Jeck W.R."/>
            <person name="Johnson J."/>
            <person name="Jones C.D."/>
            <person name="Jordan W.C."/>
            <person name="Karpen G.H."/>
            <person name="Kataoka E."/>
            <person name="Keightley P.D."/>
            <person name="Kheradpour P."/>
            <person name="Kirkness E.F."/>
            <person name="Koerich L.B."/>
            <person name="Kristiansen K."/>
            <person name="Kudrna D."/>
            <person name="Kulathinal R.J."/>
            <person name="Kumar S."/>
            <person name="Kwok R."/>
            <person name="Lander E."/>
            <person name="Langley C.H."/>
            <person name="Lapoint R."/>
            <person name="Lazzaro B.P."/>
            <person name="Lee S.J."/>
            <person name="Levesque L."/>
            <person name="Li R."/>
            <person name="Lin C.F."/>
            <person name="Lin M.F."/>
            <person name="Lindblad-Toh K."/>
            <person name="Llopart A."/>
            <person name="Long M."/>
            <person name="Low L."/>
            <person name="Lozovsky E."/>
            <person name="Lu J."/>
            <person name="Luo M."/>
            <person name="Machado C.A."/>
            <person name="Makalowski W."/>
            <person name="Marzo M."/>
            <person name="Matsuda M."/>
            <person name="Matzkin L."/>
            <person name="McAllister B."/>
            <person name="McBride C.S."/>
            <person name="McKernan B."/>
            <person name="McKernan K."/>
            <person name="Mendez-Lago M."/>
            <person name="Minx P."/>
            <person name="Mollenhauer M.U."/>
            <person name="Montooth K."/>
            <person name="Mount S.M."/>
            <person name="Mu X."/>
            <person name="Myers E."/>
            <person name="Negre B."/>
            <person name="Newfeld S."/>
            <person name="Nielsen R."/>
            <person name="Noor M.A."/>
            <person name="O'Grady P."/>
            <person name="Pachter L."/>
            <person name="Papaceit M."/>
            <person name="Parisi M.J."/>
            <person name="Parisi M."/>
            <person name="Parts L."/>
            <person name="Pedersen J.S."/>
            <person name="Pesole G."/>
            <person name="Phillippy A.M."/>
            <person name="Ponting C.P."/>
            <person name="Pop M."/>
            <person name="Porcelli D."/>
            <person name="Powell J.R."/>
            <person name="Prohaska S."/>
            <person name="Pruitt K."/>
            <person name="Puig M."/>
            <person name="Quesneville H."/>
            <person name="Ram K.R."/>
            <person name="Rand D."/>
            <person name="Rasmussen M.D."/>
            <person name="Reed L.K."/>
            <person name="Reenan R."/>
            <person name="Reily A."/>
            <person name="Remington K.A."/>
            <person name="Rieger T.T."/>
            <person name="Ritchie M.G."/>
            <person name="Robin C."/>
            <person name="Rogers Y.H."/>
            <person name="Rohde C."/>
            <person name="Rozas J."/>
            <person name="Rubenfield M.J."/>
            <person name="Ruiz A."/>
            <person name="Russo S."/>
            <person name="Salzberg S.L."/>
            <person name="Sanchez-Gracia A."/>
            <person name="Saranga D.J."/>
            <person name="Sato H."/>
            <person name="Schaeffer S.W."/>
            <person name="Schatz M.C."/>
            <person name="Schlenke T."/>
            <person name="Schwartz R."/>
            <person name="Segarra C."/>
            <person name="Singh R.S."/>
            <person name="Sirot L."/>
            <person name="Sirota M."/>
            <person name="Sisneros N.B."/>
            <person name="Smith C.D."/>
            <person name="Smith T.F."/>
            <person name="Spieth J."/>
            <person name="Stage D.E."/>
            <person name="Stark A."/>
            <person name="Stephan W."/>
            <person name="Strausberg R.L."/>
            <person name="Strempel S."/>
            <person name="Sturgill D."/>
            <person name="Sutton G."/>
            <person name="Sutton G.G."/>
            <person name="Tao W."/>
            <person name="Teichmann S."/>
            <person name="Tobari Y.N."/>
            <person name="Tomimura Y."/>
            <person name="Tsolas J.M."/>
            <person name="Valente V.L."/>
            <person name="Venter E."/>
            <person name="Venter J.C."/>
            <person name="Vicario S."/>
            <person name="Vieira F.G."/>
            <person name="Vilella A.J."/>
            <person name="Villasante A."/>
            <person name="Walenz B."/>
            <person name="Wang J."/>
            <person name="Wasserman M."/>
            <person name="Watts T."/>
            <person name="Wilson D."/>
            <person name="Wilson R.K."/>
            <person name="Wing R.A."/>
            <person name="Wolfner M.F."/>
            <person name="Wong A."/>
            <person name="Wong G.K."/>
            <person name="Wu C.I."/>
            <person name="Wu G."/>
            <person name="Yamamoto D."/>
            <person name="Yang H.P."/>
            <person name="Yang S.P."/>
            <person name="Yorke J.A."/>
            <person name="Yoshida K."/>
            <person name="Zdobnov E."/>
            <person name="Zhang P."/>
            <person name="Zhang Y."/>
            <person name="Zimin A.V."/>
            <person name="Baldwin J."/>
            <person name="Abdouelleil A."/>
            <person name="Abdulkadir J."/>
            <person name="Abebe A."/>
            <person name="Abera B."/>
            <person name="Abreu J."/>
            <person name="Acer S.C."/>
            <person name="Aftuck L."/>
            <person name="Alexander A."/>
            <person name="An P."/>
            <person name="Anderson E."/>
            <person name="Anderson S."/>
            <person name="Arachi H."/>
            <person name="Azer M."/>
            <person name="Bachantsang P."/>
            <person name="Barry A."/>
            <person name="Bayul T."/>
            <person name="Berlin A."/>
            <person name="Bessette D."/>
            <person name="Bloom T."/>
            <person name="Blye J."/>
            <person name="Boguslavskiy L."/>
            <person name="Bonnet C."/>
            <person name="Boukhgalter B."/>
            <person name="Bourzgui I."/>
            <person name="Brown A."/>
            <person name="Cahill P."/>
            <person name="Channer S."/>
            <person name="Cheshatsang Y."/>
            <person name="Chuda L."/>
            <person name="Citroen M."/>
            <person name="Collymore A."/>
            <person name="Cooke P."/>
            <person name="Costello M."/>
            <person name="D'Aco K."/>
            <person name="Daza R."/>
            <person name="De Haan G."/>
            <person name="DeGray S."/>
            <person name="DeMaso C."/>
            <person name="Dhargay N."/>
            <person name="Dooley K."/>
            <person name="Dooley E."/>
            <person name="Doricent M."/>
            <person name="Dorje P."/>
            <person name="Dorjee K."/>
            <person name="Dupes A."/>
            <person name="Elong R."/>
            <person name="Falk J."/>
            <person name="Farina A."/>
            <person name="Faro S."/>
            <person name="Ferguson D."/>
            <person name="Fisher S."/>
            <person name="Foley C.D."/>
            <person name="Franke A."/>
            <person name="Friedrich D."/>
            <person name="Gadbois L."/>
            <person name="Gearin G."/>
            <person name="Gearin C.R."/>
            <person name="Giannoukos G."/>
            <person name="Goode T."/>
            <person name="Graham J."/>
            <person name="Grandbois E."/>
            <person name="Grewal S."/>
            <person name="Gyaltsen K."/>
            <person name="Hafez N."/>
            <person name="Hagos B."/>
            <person name="Hall J."/>
            <person name="Henson C."/>
            <person name="Hollinger A."/>
            <person name="Honan T."/>
            <person name="Huard M.D."/>
            <person name="Hughes L."/>
            <person name="Hurhula B."/>
            <person name="Husby M.E."/>
            <person name="Kamat A."/>
            <person name="Kanga B."/>
            <person name="Kashin S."/>
            <person name="Khazanovich D."/>
            <person name="Kisner P."/>
            <person name="Lance K."/>
            <person name="Lara M."/>
            <person name="Lee W."/>
            <person name="Lennon N."/>
            <person name="Letendre F."/>
            <person name="LeVine R."/>
            <person name="Lipovsky A."/>
            <person name="Liu X."/>
            <person name="Liu J."/>
            <person name="Liu S."/>
            <person name="Lokyitsang T."/>
            <person name="Lokyitsang Y."/>
            <person name="Lubonja R."/>
            <person name="Lui A."/>
            <person name="MacDonald P."/>
            <person name="Magnisalis V."/>
            <person name="Maru K."/>
            <person name="Matthews C."/>
            <person name="McCusker W."/>
            <person name="McDonough S."/>
            <person name="Mehta T."/>
            <person name="Meldrim J."/>
            <person name="Meneus L."/>
            <person name="Mihai O."/>
            <person name="Mihalev A."/>
            <person name="Mihova T."/>
            <person name="Mittelman R."/>
            <person name="Mlenga V."/>
            <person name="Montmayeur A."/>
            <person name="Mulrain L."/>
            <person name="Navidi A."/>
            <person name="Naylor J."/>
            <person name="Negash T."/>
            <person name="Nguyen T."/>
            <person name="Nguyen N."/>
            <person name="Nicol R."/>
            <person name="Norbu C."/>
            <person name="Norbu N."/>
            <person name="Novod N."/>
            <person name="O'Neill B."/>
            <person name="Osman S."/>
            <person name="Markiewicz E."/>
            <person name="Oyono O.L."/>
            <person name="Patti C."/>
            <person name="Phunkhang P."/>
            <person name="Pierre F."/>
            <person name="Priest M."/>
            <person name="Raghuraman S."/>
            <person name="Rege F."/>
            <person name="Reyes R."/>
            <person name="Rise C."/>
            <person name="Rogov P."/>
            <person name="Ross K."/>
            <person name="Ryan E."/>
            <person name="Settipalli S."/>
            <person name="Shea T."/>
            <person name="Sherpa N."/>
            <person name="Shi L."/>
            <person name="Shih D."/>
            <person name="Sparrow T."/>
            <person name="Spaulding J."/>
            <person name="Stalker J."/>
            <person name="Stange-Thomann N."/>
            <person name="Stavropoulos S."/>
            <person name="Stone C."/>
            <person name="Strader C."/>
            <person name="Tesfaye S."/>
            <person name="Thomson T."/>
            <person name="Thoulutsang Y."/>
            <person name="Thoulutsang D."/>
            <person name="Topham K."/>
            <person name="Topping I."/>
            <person name="Tsamla T."/>
            <person name="Vassiliev H."/>
            <person name="Vo A."/>
            <person name="Wangchuk T."/>
            <person name="Wangdi T."/>
            <person name="Weiand M."/>
            <person name="Wilkinson J."/>
            <person name="Wilson A."/>
            <person name="Yadav S."/>
            <person name="Young G."/>
            <person name="Yu Q."/>
            <person name="Zembek L."/>
            <person name="Zhong D."/>
            <person name="Zimmer A."/>
            <person name="Zwirko Z."/>
            <person name="Jaffe D.B."/>
            <person name="Alvarez P."/>
            <person name="Brockman W."/>
            <person name="Butler J."/>
            <person name="Chin C."/>
            <person name="Gnerre S."/>
            <person name="Grabherr M."/>
            <person name="Kleber M."/>
            <person name="Mauceli E."/>
            <person name="MacCallum I."/>
        </authorList>
    </citation>
    <scope>NUCLEOTIDE SEQUENCE [LARGE SCALE GENOMIC DNA]</scope>
    <source>
        <strain evidence="2">Tucson 15287-2541.00</strain>
    </source>
</reference>
<dbReference type="PANTHER" id="PTHR20898:SF0">
    <property type="entry name" value="DAEDALUS ON 3-RELATED"/>
    <property type="match status" value="1"/>
</dbReference>
<dbReference type="STRING" id="7222.B4J3Y8"/>